<gene>
    <name evidence="1" type="ORF">LEP1GSC188_3103</name>
</gene>
<reference evidence="1 2" key="1">
    <citation type="submission" date="2013-01" db="EMBL/GenBank/DDBJ databases">
        <authorList>
            <person name="Harkins D.M."/>
            <person name="Durkin A.S."/>
            <person name="Brinkac L.M."/>
            <person name="Haft D.H."/>
            <person name="Selengut J.D."/>
            <person name="Sanka R."/>
            <person name="DePew J."/>
            <person name="Purushe J."/>
            <person name="Tulsiani S.M."/>
            <person name="Graham G.C."/>
            <person name="Burns M.-A."/>
            <person name="Dohnt M.F."/>
            <person name="Smythe L.D."/>
            <person name="McKay D.B."/>
            <person name="Craig S.B."/>
            <person name="Vinetz J.M."/>
            <person name="Sutton G.G."/>
            <person name="Nierman W.C."/>
            <person name="Fouts D.E."/>
        </authorList>
    </citation>
    <scope>NUCLEOTIDE SEQUENCE [LARGE SCALE GENOMIC DNA]</scope>
    <source>
        <strain evidence="1 2">LT2116</strain>
    </source>
</reference>
<organism evidence="1 2">
    <name type="scientific">Leptospira weilii serovar Topaz str. LT2116</name>
    <dbReference type="NCBI Taxonomy" id="1088540"/>
    <lineage>
        <taxon>Bacteria</taxon>
        <taxon>Pseudomonadati</taxon>
        <taxon>Spirochaetota</taxon>
        <taxon>Spirochaetia</taxon>
        <taxon>Leptospirales</taxon>
        <taxon>Leptospiraceae</taxon>
        <taxon>Leptospira</taxon>
    </lineage>
</organism>
<dbReference type="AlphaFoldDB" id="M3FKD6"/>
<dbReference type="EMBL" id="AHOR02000044">
    <property type="protein sequence ID" value="EMF80872.1"/>
    <property type="molecule type" value="Genomic_DNA"/>
</dbReference>
<evidence type="ECO:0000313" key="2">
    <source>
        <dbReference type="Proteomes" id="UP000011770"/>
    </source>
</evidence>
<comment type="caution">
    <text evidence="1">The sequence shown here is derived from an EMBL/GenBank/DDBJ whole genome shotgun (WGS) entry which is preliminary data.</text>
</comment>
<dbReference type="Proteomes" id="UP000011770">
    <property type="component" value="Unassembled WGS sequence"/>
</dbReference>
<proteinExistence type="predicted"/>
<accession>M3FKD6</accession>
<sequence length="45" mass="5366">MFYLLYVKENDFLISGPFAFFLEYGGRFLPCRFSKERKQLSGHGR</sequence>
<evidence type="ECO:0000313" key="1">
    <source>
        <dbReference type="EMBL" id="EMF80872.1"/>
    </source>
</evidence>
<name>M3FKD6_9LEPT</name>
<protein>
    <submittedName>
        <fullName evidence="1">Uncharacterized protein</fullName>
    </submittedName>
</protein>